<dbReference type="Pfam" id="PF16935">
    <property type="entry name" value="Hol_Tox"/>
    <property type="match status" value="1"/>
</dbReference>
<feature type="transmembrane region" description="Helical" evidence="1">
    <location>
        <begin position="6"/>
        <end position="23"/>
    </location>
</feature>
<keyword evidence="1" id="KW-0812">Transmembrane</keyword>
<name>A0ABW0TU43_9BACL</name>
<evidence type="ECO:0000313" key="2">
    <source>
        <dbReference type="EMBL" id="MFC5601861.1"/>
    </source>
</evidence>
<proteinExistence type="predicted"/>
<keyword evidence="1" id="KW-0472">Membrane</keyword>
<keyword evidence="3" id="KW-1185">Reference proteome</keyword>
<evidence type="ECO:0000256" key="1">
    <source>
        <dbReference type="SAM" id="Phobius"/>
    </source>
</evidence>
<dbReference type="InterPro" id="IPR031616">
    <property type="entry name" value="BsrE-like"/>
</dbReference>
<reference evidence="3" key="1">
    <citation type="journal article" date="2019" name="Int. J. Syst. Evol. Microbiol.">
        <title>The Global Catalogue of Microorganisms (GCM) 10K type strain sequencing project: providing services to taxonomists for standard genome sequencing and annotation.</title>
        <authorList>
            <consortium name="The Broad Institute Genomics Platform"/>
            <consortium name="The Broad Institute Genome Sequencing Center for Infectious Disease"/>
            <person name="Wu L."/>
            <person name="Ma J."/>
        </authorList>
    </citation>
    <scope>NUCLEOTIDE SEQUENCE [LARGE SCALE GENOMIC DNA]</scope>
    <source>
        <strain evidence="3">KACC 11299</strain>
    </source>
</reference>
<accession>A0ABW0TU43</accession>
<keyword evidence="1" id="KW-1133">Transmembrane helix</keyword>
<sequence length="27" mass="3006">MTVFEAMMLVFTFAALIIAILSSNDKK</sequence>
<protein>
    <submittedName>
        <fullName evidence="2">Holin-like toxin</fullName>
    </submittedName>
</protein>
<gene>
    <name evidence="2" type="ORF">ACFPTP_01085</name>
</gene>
<comment type="caution">
    <text evidence="2">The sequence shown here is derived from an EMBL/GenBank/DDBJ whole genome shotgun (WGS) entry which is preliminary data.</text>
</comment>
<dbReference type="EMBL" id="JBHSNP010000002">
    <property type="protein sequence ID" value="MFC5601861.1"/>
    <property type="molecule type" value="Genomic_DNA"/>
</dbReference>
<dbReference type="Proteomes" id="UP001596071">
    <property type="component" value="Unassembled WGS sequence"/>
</dbReference>
<evidence type="ECO:0000313" key="3">
    <source>
        <dbReference type="Proteomes" id="UP001596071"/>
    </source>
</evidence>
<organism evidence="2 3">
    <name type="scientific">Sporosarcina koreensis</name>
    <dbReference type="NCBI Taxonomy" id="334735"/>
    <lineage>
        <taxon>Bacteria</taxon>
        <taxon>Bacillati</taxon>
        <taxon>Bacillota</taxon>
        <taxon>Bacilli</taxon>
        <taxon>Bacillales</taxon>
        <taxon>Caryophanaceae</taxon>
        <taxon>Sporosarcina</taxon>
    </lineage>
</organism>
<dbReference type="RefSeq" id="WP_381441916.1">
    <property type="nucleotide sequence ID" value="NZ_JBHSNP010000002.1"/>
</dbReference>